<evidence type="ECO:0000313" key="8">
    <source>
        <dbReference type="Proteomes" id="UP000035368"/>
    </source>
</evidence>
<dbReference type="Pfam" id="PF03706">
    <property type="entry name" value="LPG_synthase_TM"/>
    <property type="match status" value="1"/>
</dbReference>
<sequence>MTRTPARSHAVLPRVLRAVFSLAVLAALAWFFKNNMPMVRQAWDAVTSADPEFVGLAVMLVLLSMFAMAEVMYQLMRAGGVDVRRRQAQALTFSANSWANTLPGGPALSTVLQFRVQRSWGASVIVISWFVLLSGAVSTMWLVVLGLGSIVFLGASLSLYSLIGAGIAMALLAGAVHWASVHPLTLEKWTLYALPLINRLRRKPAHYGETEIAAHIRQLDAVRLAPGRFAWVALLSLVNRALDLATLWCCIVAVTSNAPLWPAGDSGTDLAGVTLAYATAKIVGATGITPGGIGPVEAALTATLAGVGMTAGSALAAALVYRLVSFILLTLVGWIIYAIGLKEKQ</sequence>
<dbReference type="PANTHER" id="PTHR39087">
    <property type="entry name" value="UPF0104 MEMBRANE PROTEIN MJ1595"/>
    <property type="match status" value="1"/>
</dbReference>
<evidence type="ECO:0000256" key="1">
    <source>
        <dbReference type="ARBA" id="ARBA00004651"/>
    </source>
</evidence>
<feature type="transmembrane region" description="Helical" evidence="6">
    <location>
        <begin position="12"/>
        <end position="33"/>
    </location>
</feature>
<keyword evidence="3 6" id="KW-0812">Transmembrane</keyword>
<evidence type="ECO:0000256" key="3">
    <source>
        <dbReference type="ARBA" id="ARBA00022692"/>
    </source>
</evidence>
<evidence type="ECO:0000256" key="6">
    <source>
        <dbReference type="SAM" id="Phobius"/>
    </source>
</evidence>
<dbReference type="OrthoDB" id="4481258at2"/>
<dbReference type="PATRIC" id="fig|1050174.4.peg.2341"/>
<keyword evidence="8" id="KW-1185">Reference proteome</keyword>
<dbReference type="RefSeq" id="WP_047241034.1">
    <property type="nucleotide sequence ID" value="NZ_CP011541.1"/>
</dbReference>
<reference evidence="7 8" key="1">
    <citation type="submission" date="2015-05" db="EMBL/GenBank/DDBJ databases">
        <title>Complete genome sequence of Corynebacterium epidermidicanis DSM 45586, isolated from the skin of a dog suffering from pruritus.</title>
        <authorList>
            <person name="Ruckert C."/>
            <person name="Albersmeier A."/>
            <person name="Winkler A."/>
            <person name="Tauch A."/>
        </authorList>
    </citation>
    <scope>NUCLEOTIDE SEQUENCE [LARGE SCALE GENOMIC DNA]</scope>
    <source>
        <strain evidence="7 8">DSM 45586</strain>
    </source>
</reference>
<dbReference type="InterPro" id="IPR022791">
    <property type="entry name" value="L-PG_synthase/AglD"/>
</dbReference>
<comment type="subcellular location">
    <subcellularLocation>
        <location evidence="1">Cell membrane</location>
        <topology evidence="1">Multi-pass membrane protein</topology>
    </subcellularLocation>
</comment>
<dbReference type="AlphaFoldDB" id="A0A0G3GXB6"/>
<dbReference type="KEGG" id="cei:CEPID_11600"/>
<evidence type="ECO:0000256" key="2">
    <source>
        <dbReference type="ARBA" id="ARBA00022475"/>
    </source>
</evidence>
<gene>
    <name evidence="7" type="ORF">CEPID_11600</name>
</gene>
<feature type="transmembrane region" description="Helical" evidence="6">
    <location>
        <begin position="53"/>
        <end position="76"/>
    </location>
</feature>
<organism evidence="7 8">
    <name type="scientific">Corynebacterium epidermidicanis</name>
    <dbReference type="NCBI Taxonomy" id="1050174"/>
    <lineage>
        <taxon>Bacteria</taxon>
        <taxon>Bacillati</taxon>
        <taxon>Actinomycetota</taxon>
        <taxon>Actinomycetes</taxon>
        <taxon>Mycobacteriales</taxon>
        <taxon>Corynebacteriaceae</taxon>
        <taxon>Corynebacterium</taxon>
    </lineage>
</organism>
<evidence type="ECO:0000256" key="5">
    <source>
        <dbReference type="ARBA" id="ARBA00023136"/>
    </source>
</evidence>
<proteinExistence type="predicted"/>
<dbReference type="STRING" id="1050174.CEPID_11600"/>
<name>A0A0G3GXB6_9CORY</name>
<keyword evidence="4 6" id="KW-1133">Transmembrane helix</keyword>
<keyword evidence="5 6" id="KW-0472">Membrane</keyword>
<evidence type="ECO:0000256" key="4">
    <source>
        <dbReference type="ARBA" id="ARBA00022989"/>
    </source>
</evidence>
<evidence type="ECO:0000313" key="7">
    <source>
        <dbReference type="EMBL" id="AKK04148.1"/>
    </source>
</evidence>
<accession>A0A0G3GXB6</accession>
<dbReference type="PANTHER" id="PTHR39087:SF2">
    <property type="entry name" value="UPF0104 MEMBRANE PROTEIN MJ1595"/>
    <property type="match status" value="1"/>
</dbReference>
<feature type="transmembrane region" description="Helical" evidence="6">
    <location>
        <begin position="124"/>
        <end position="153"/>
    </location>
</feature>
<protein>
    <submittedName>
        <fullName evidence="7">Putative integral membrane protein</fullName>
    </submittedName>
</protein>
<feature type="transmembrane region" description="Helical" evidence="6">
    <location>
        <begin position="319"/>
        <end position="339"/>
    </location>
</feature>
<dbReference type="EMBL" id="CP011541">
    <property type="protein sequence ID" value="AKK04148.1"/>
    <property type="molecule type" value="Genomic_DNA"/>
</dbReference>
<keyword evidence="2" id="KW-1003">Cell membrane</keyword>
<feature type="transmembrane region" description="Helical" evidence="6">
    <location>
        <begin position="159"/>
        <end position="179"/>
    </location>
</feature>
<dbReference type="Proteomes" id="UP000035368">
    <property type="component" value="Chromosome"/>
</dbReference>
<dbReference type="GO" id="GO:0005886">
    <property type="term" value="C:plasma membrane"/>
    <property type="evidence" value="ECO:0007669"/>
    <property type="project" value="UniProtKB-SubCell"/>
</dbReference>